<dbReference type="EnsemblPlants" id="Kaladp0045s0303.1.v1.1">
    <property type="protein sequence ID" value="Kaladp0045s0303.1.v1.1"/>
    <property type="gene ID" value="Kaladp0045s0303.v1.1"/>
</dbReference>
<sequence length="394" mass="45493">MSDSRNRGNERFYSPPAARRRQQHLVMHREQREAELMFLQHQQYIHQHHQQQLHLTAMMRLQYEEELRQQRLFLLQQAQLHEQQMMAARRETQVQAAEVEAEDSRSEVVESALSGDSSRITTNIDRLVQTVTPCVQARFQPQPRRNGQELLEAGLNQYYYLDDLWECFREWSAYGAGVELTLNGNENVTQYYVPSLSLIQLYVDPATSRNLGINAISQRMSEMTMAPRTSTSTGESSQSRENLIFEYQEHELPHQRMPLFDKISALASEFADIKKYRSCDLLPSSWISVAWYPIYRIPTGPSLKNLEACFLTFHHLSTPSTSGSRSTGGASTSSKMALPVFGLASYKLSSAILPLQDSDQRLSDSLFESAKEWIERHHVYHPDYNFFLRNGKSF</sequence>
<proteinExistence type="predicted"/>
<dbReference type="AlphaFoldDB" id="A0A7N0TUT5"/>
<dbReference type="OMA" id="DGARVHH"/>
<dbReference type="PANTHER" id="PTHR31343">
    <property type="entry name" value="T15D22.8"/>
    <property type="match status" value="1"/>
</dbReference>
<evidence type="ECO:0000313" key="3">
    <source>
        <dbReference type="Proteomes" id="UP000594263"/>
    </source>
</evidence>
<keyword evidence="3" id="KW-1185">Reference proteome</keyword>
<dbReference type="Proteomes" id="UP000594263">
    <property type="component" value="Unplaced"/>
</dbReference>
<evidence type="ECO:0000256" key="1">
    <source>
        <dbReference type="SAM" id="MobiDB-lite"/>
    </source>
</evidence>
<dbReference type="PANTHER" id="PTHR31343:SF4">
    <property type="entry name" value="DUF789 DOMAIN-CONTAINING PROTEIN"/>
    <property type="match status" value="1"/>
</dbReference>
<dbReference type="Pfam" id="PF05623">
    <property type="entry name" value="DUF789"/>
    <property type="match status" value="1"/>
</dbReference>
<feature type="compositionally biased region" description="Basic and acidic residues" evidence="1">
    <location>
        <begin position="1"/>
        <end position="10"/>
    </location>
</feature>
<organism evidence="2 3">
    <name type="scientific">Kalanchoe fedtschenkoi</name>
    <name type="common">Lavender scallops</name>
    <name type="synonym">South American air plant</name>
    <dbReference type="NCBI Taxonomy" id="63787"/>
    <lineage>
        <taxon>Eukaryota</taxon>
        <taxon>Viridiplantae</taxon>
        <taxon>Streptophyta</taxon>
        <taxon>Embryophyta</taxon>
        <taxon>Tracheophyta</taxon>
        <taxon>Spermatophyta</taxon>
        <taxon>Magnoliopsida</taxon>
        <taxon>eudicotyledons</taxon>
        <taxon>Gunneridae</taxon>
        <taxon>Pentapetalae</taxon>
        <taxon>Saxifragales</taxon>
        <taxon>Crassulaceae</taxon>
        <taxon>Kalanchoe</taxon>
    </lineage>
</organism>
<dbReference type="Gramene" id="Kaladp0045s0303.1.v1.1">
    <property type="protein sequence ID" value="Kaladp0045s0303.1.v1.1"/>
    <property type="gene ID" value="Kaladp0045s0303.v1.1"/>
</dbReference>
<name>A0A7N0TUT5_KALFE</name>
<dbReference type="InterPro" id="IPR008507">
    <property type="entry name" value="DUF789"/>
</dbReference>
<accession>A0A7N0TUT5</accession>
<evidence type="ECO:0000313" key="2">
    <source>
        <dbReference type="EnsemblPlants" id="Kaladp0045s0303.1.v1.1"/>
    </source>
</evidence>
<protein>
    <submittedName>
        <fullName evidence="2">Uncharacterized protein</fullName>
    </submittedName>
</protein>
<feature type="region of interest" description="Disordered" evidence="1">
    <location>
        <begin position="1"/>
        <end position="21"/>
    </location>
</feature>
<reference evidence="2" key="1">
    <citation type="submission" date="2021-01" db="UniProtKB">
        <authorList>
            <consortium name="EnsemblPlants"/>
        </authorList>
    </citation>
    <scope>IDENTIFICATION</scope>
</reference>